<dbReference type="STRING" id="988801.SAMN05216522_103274"/>
<keyword evidence="5 8" id="KW-1133">Transmembrane helix</keyword>
<evidence type="ECO:0000256" key="7">
    <source>
        <dbReference type="ARBA" id="ARBA00040595"/>
    </source>
</evidence>
<evidence type="ECO:0000313" key="10">
    <source>
        <dbReference type="EMBL" id="SEQ51177.1"/>
    </source>
</evidence>
<dbReference type="EMBL" id="FOGC01000003">
    <property type="protein sequence ID" value="SEQ51177.1"/>
    <property type="molecule type" value="Genomic_DNA"/>
</dbReference>
<feature type="transmembrane region" description="Helical" evidence="8">
    <location>
        <begin position="123"/>
        <end position="142"/>
    </location>
</feature>
<evidence type="ECO:0000259" key="9">
    <source>
        <dbReference type="Pfam" id="PF00892"/>
    </source>
</evidence>
<dbReference type="Gene3D" id="1.10.3730.20">
    <property type="match status" value="1"/>
</dbReference>
<keyword evidence="11" id="KW-1185">Reference proteome</keyword>
<evidence type="ECO:0000256" key="5">
    <source>
        <dbReference type="ARBA" id="ARBA00022989"/>
    </source>
</evidence>
<dbReference type="InterPro" id="IPR037185">
    <property type="entry name" value="EmrE-like"/>
</dbReference>
<proteinExistence type="inferred from homology"/>
<dbReference type="OrthoDB" id="9787117at2"/>
<dbReference type="PANTHER" id="PTHR32322:SF18">
    <property type="entry name" value="S-ADENOSYLMETHIONINE_S-ADENOSYLHOMOCYSTEINE TRANSPORTER"/>
    <property type="match status" value="1"/>
</dbReference>
<name>A0A1H9GM40_9GAMM</name>
<dbReference type="GO" id="GO:0005886">
    <property type="term" value="C:plasma membrane"/>
    <property type="evidence" value="ECO:0007669"/>
    <property type="project" value="UniProtKB-SubCell"/>
</dbReference>
<evidence type="ECO:0000256" key="4">
    <source>
        <dbReference type="ARBA" id="ARBA00022692"/>
    </source>
</evidence>
<keyword evidence="3" id="KW-1003">Cell membrane</keyword>
<dbReference type="SUPFAM" id="SSF103481">
    <property type="entry name" value="Multidrug resistance efflux transporter EmrE"/>
    <property type="match status" value="2"/>
</dbReference>
<dbReference type="InterPro" id="IPR050638">
    <property type="entry name" value="AA-Vitamin_Transporters"/>
</dbReference>
<accession>A0A1H9GM40</accession>
<feature type="transmembrane region" description="Helical" evidence="8">
    <location>
        <begin position="275"/>
        <end position="295"/>
    </location>
</feature>
<organism evidence="10 11">
    <name type="scientific">Rosenbergiella nectarea</name>
    <dbReference type="NCBI Taxonomy" id="988801"/>
    <lineage>
        <taxon>Bacteria</taxon>
        <taxon>Pseudomonadati</taxon>
        <taxon>Pseudomonadota</taxon>
        <taxon>Gammaproteobacteria</taxon>
        <taxon>Enterobacterales</taxon>
        <taxon>Erwiniaceae</taxon>
        <taxon>Rosenbergiella</taxon>
    </lineage>
</organism>
<feature type="transmembrane region" description="Helical" evidence="8">
    <location>
        <begin position="220"/>
        <end position="238"/>
    </location>
</feature>
<evidence type="ECO:0000313" key="11">
    <source>
        <dbReference type="Proteomes" id="UP000242515"/>
    </source>
</evidence>
<dbReference type="Proteomes" id="UP000242515">
    <property type="component" value="Unassembled WGS sequence"/>
</dbReference>
<feature type="domain" description="EamA" evidence="9">
    <location>
        <begin position="158"/>
        <end position="292"/>
    </location>
</feature>
<comment type="similarity">
    <text evidence="2">Belongs to the drug/metabolite transporter (DMT) superfamily. 10 TMS drug/metabolite exporter (DME) (TC 2.A.7.3) family.</text>
</comment>
<dbReference type="Pfam" id="PF00892">
    <property type="entry name" value="EamA"/>
    <property type="match status" value="2"/>
</dbReference>
<keyword evidence="6 8" id="KW-0472">Membrane</keyword>
<dbReference type="AlphaFoldDB" id="A0A1H9GM40"/>
<feature type="transmembrane region" description="Helical" evidence="8">
    <location>
        <begin position="34"/>
        <end position="57"/>
    </location>
</feature>
<feature type="transmembrane region" description="Helical" evidence="8">
    <location>
        <begin position="154"/>
        <end position="173"/>
    </location>
</feature>
<evidence type="ECO:0000256" key="2">
    <source>
        <dbReference type="ARBA" id="ARBA00009853"/>
    </source>
</evidence>
<reference evidence="11" key="1">
    <citation type="submission" date="2016-10" db="EMBL/GenBank/DDBJ databases">
        <authorList>
            <person name="Varghese N."/>
            <person name="Submissions S."/>
        </authorList>
    </citation>
    <scope>NUCLEOTIDE SEQUENCE [LARGE SCALE GENOMIC DNA]</scope>
    <source>
        <strain evidence="11">8N4</strain>
    </source>
</reference>
<feature type="transmembrane region" description="Helical" evidence="8">
    <location>
        <begin position="69"/>
        <end position="85"/>
    </location>
</feature>
<feature type="transmembrane region" description="Helical" evidence="8">
    <location>
        <begin position="91"/>
        <end position="111"/>
    </location>
</feature>
<feature type="transmembrane region" description="Helical" evidence="8">
    <location>
        <begin position="194"/>
        <end position="214"/>
    </location>
</feature>
<keyword evidence="4 8" id="KW-0812">Transmembrane</keyword>
<feature type="domain" description="EamA" evidence="9">
    <location>
        <begin position="6"/>
        <end position="138"/>
    </location>
</feature>
<evidence type="ECO:0000256" key="6">
    <source>
        <dbReference type="ARBA" id="ARBA00023136"/>
    </source>
</evidence>
<protein>
    <recommendedName>
        <fullName evidence="7">Threonine/homoserine exporter RhtA</fullName>
    </recommendedName>
</protein>
<sequence length="301" mass="30777">MSATSLGNSCVIIAALLWGTTGTVARLAPQLSPIAIACVAMGIGGILQALLALPAILSSVSQLKQQRSLLIFGAGAVAIYPLAFYCSMHFAGVAVGTVISIGSAPLFSALIENRLEKSALTTQWLCGALVGVVGICLLAQLHAAPSAVSSHSSLALPLGVALGLLAGLTYALYSWTARRMMMKGVLSRAAMGSTFGLGGLLLLPLLIVTGAPLLASWRNAAVGSYMAVFPMCIGYLCYGAGLARIKASVATAITLLEPVVAALLAVFILNETLSPVGWAGIGLIIASLVIIAWPMRSKVSD</sequence>
<feature type="transmembrane region" description="Helical" evidence="8">
    <location>
        <begin position="7"/>
        <end position="28"/>
    </location>
</feature>
<dbReference type="InterPro" id="IPR000620">
    <property type="entry name" value="EamA_dom"/>
</dbReference>
<evidence type="ECO:0000256" key="8">
    <source>
        <dbReference type="SAM" id="Phobius"/>
    </source>
</evidence>
<comment type="subcellular location">
    <subcellularLocation>
        <location evidence="1">Cell membrane</location>
        <topology evidence="1">Multi-pass membrane protein</topology>
    </subcellularLocation>
</comment>
<feature type="transmembrane region" description="Helical" evidence="8">
    <location>
        <begin position="250"/>
        <end position="269"/>
    </location>
</feature>
<evidence type="ECO:0000256" key="3">
    <source>
        <dbReference type="ARBA" id="ARBA00022475"/>
    </source>
</evidence>
<dbReference type="PANTHER" id="PTHR32322">
    <property type="entry name" value="INNER MEMBRANE TRANSPORTER"/>
    <property type="match status" value="1"/>
</dbReference>
<evidence type="ECO:0000256" key="1">
    <source>
        <dbReference type="ARBA" id="ARBA00004651"/>
    </source>
</evidence>
<dbReference type="RefSeq" id="WP_092674139.1">
    <property type="nucleotide sequence ID" value="NZ_FOGC01000003.1"/>
</dbReference>
<gene>
    <name evidence="10" type="ORF">SAMN05216522_103274</name>
</gene>